<evidence type="ECO:0000256" key="15">
    <source>
        <dbReference type="ARBA" id="ARBA00044632"/>
    </source>
</evidence>
<evidence type="ECO:0000256" key="2">
    <source>
        <dbReference type="ARBA" id="ARBA00001947"/>
    </source>
</evidence>
<evidence type="ECO:0000256" key="12">
    <source>
        <dbReference type="ARBA" id="ARBA00023239"/>
    </source>
</evidence>
<evidence type="ECO:0000256" key="1">
    <source>
        <dbReference type="ARBA" id="ARBA00001668"/>
    </source>
</evidence>
<evidence type="ECO:0000256" key="9">
    <source>
        <dbReference type="ARBA" id="ARBA00022833"/>
    </source>
</evidence>
<dbReference type="GO" id="GO:0140078">
    <property type="term" value="F:class I DNA-(apurinic or apyrimidinic site) endonuclease activity"/>
    <property type="evidence" value="ECO:0007669"/>
    <property type="project" value="UniProtKB-EC"/>
</dbReference>
<evidence type="ECO:0000256" key="10">
    <source>
        <dbReference type="ARBA" id="ARBA00023125"/>
    </source>
</evidence>
<keyword evidence="6" id="KW-0227">DNA damage</keyword>
<dbReference type="GO" id="GO:0008270">
    <property type="term" value="F:zinc ion binding"/>
    <property type="evidence" value="ECO:0007669"/>
    <property type="project" value="UniProtKB-KW"/>
</dbReference>
<name>A0A1G2P6R2_9BACT</name>
<dbReference type="PROSITE" id="PS51066">
    <property type="entry name" value="ZF_FPG_2"/>
    <property type="match status" value="1"/>
</dbReference>
<dbReference type="InterPro" id="IPR000214">
    <property type="entry name" value="Znf_DNA_glyclase/AP_lyase"/>
</dbReference>
<dbReference type="AlphaFoldDB" id="A0A1G2P6R2"/>
<dbReference type="NCBIfam" id="TIGR00577">
    <property type="entry name" value="fpg"/>
    <property type="match status" value="1"/>
</dbReference>
<keyword evidence="13" id="KW-0511">Multifunctional enzyme</keyword>
<dbReference type="SUPFAM" id="SSF46946">
    <property type="entry name" value="S13-like H2TH domain"/>
    <property type="match status" value="1"/>
</dbReference>
<dbReference type="NCBIfam" id="NF002211">
    <property type="entry name" value="PRK01103.1"/>
    <property type="match status" value="1"/>
</dbReference>
<dbReference type="GO" id="GO:0003684">
    <property type="term" value="F:damaged DNA binding"/>
    <property type="evidence" value="ECO:0007669"/>
    <property type="project" value="InterPro"/>
</dbReference>
<dbReference type="SUPFAM" id="SSF81624">
    <property type="entry name" value="N-terminal domain of MutM-like DNA repair proteins"/>
    <property type="match status" value="1"/>
</dbReference>
<evidence type="ECO:0000256" key="5">
    <source>
        <dbReference type="ARBA" id="ARBA00022723"/>
    </source>
</evidence>
<keyword evidence="14" id="KW-0326">Glycosidase</keyword>
<dbReference type="SMART" id="SM01232">
    <property type="entry name" value="H2TH"/>
    <property type="match status" value="1"/>
</dbReference>
<evidence type="ECO:0000256" key="6">
    <source>
        <dbReference type="ARBA" id="ARBA00022763"/>
    </source>
</evidence>
<evidence type="ECO:0000313" key="20">
    <source>
        <dbReference type="Proteomes" id="UP000176355"/>
    </source>
</evidence>
<evidence type="ECO:0000256" key="14">
    <source>
        <dbReference type="ARBA" id="ARBA00023295"/>
    </source>
</evidence>
<dbReference type="Gene3D" id="3.20.190.10">
    <property type="entry name" value="MutM-like, N-terminal"/>
    <property type="match status" value="1"/>
</dbReference>
<dbReference type="STRING" id="1802333.A3G03_00555"/>
<feature type="domain" description="Formamidopyrimidine-DNA glycosylase catalytic" evidence="18">
    <location>
        <begin position="2"/>
        <end position="127"/>
    </location>
</feature>
<protein>
    <submittedName>
        <fullName evidence="19">DNA-formamidopyrimidine glycosylase</fullName>
    </submittedName>
</protein>
<dbReference type="PANTHER" id="PTHR22993">
    <property type="entry name" value="FORMAMIDOPYRIMIDINE-DNA GLYCOSYLASE"/>
    <property type="match status" value="1"/>
</dbReference>
<evidence type="ECO:0000259" key="18">
    <source>
        <dbReference type="PROSITE" id="PS51068"/>
    </source>
</evidence>
<evidence type="ECO:0000256" key="4">
    <source>
        <dbReference type="ARBA" id="ARBA00011245"/>
    </source>
</evidence>
<dbReference type="InterPro" id="IPR015886">
    <property type="entry name" value="H2TH_FPG"/>
</dbReference>
<dbReference type="InterPro" id="IPR035937">
    <property type="entry name" value="FPG_N"/>
</dbReference>
<reference evidence="19 20" key="1">
    <citation type="journal article" date="2016" name="Nat. Commun.">
        <title>Thousands of microbial genomes shed light on interconnected biogeochemical processes in an aquifer system.</title>
        <authorList>
            <person name="Anantharaman K."/>
            <person name="Brown C.T."/>
            <person name="Hug L.A."/>
            <person name="Sharon I."/>
            <person name="Castelle C.J."/>
            <person name="Probst A.J."/>
            <person name="Thomas B.C."/>
            <person name="Singh A."/>
            <person name="Wilkins M.J."/>
            <person name="Karaoz U."/>
            <person name="Brodie E.L."/>
            <person name="Williams K.H."/>
            <person name="Hubbard S.S."/>
            <person name="Banfield J.F."/>
        </authorList>
    </citation>
    <scope>NUCLEOTIDE SEQUENCE [LARGE SCALE GENOMIC DNA]</scope>
</reference>
<dbReference type="EMBL" id="MHSL01000011">
    <property type="protein sequence ID" value="OHA44034.1"/>
    <property type="molecule type" value="Genomic_DNA"/>
</dbReference>
<evidence type="ECO:0000256" key="13">
    <source>
        <dbReference type="ARBA" id="ARBA00023268"/>
    </source>
</evidence>
<keyword evidence="11" id="KW-0234">DNA repair</keyword>
<comment type="similarity">
    <text evidence="3">Belongs to the FPG family.</text>
</comment>
<evidence type="ECO:0000256" key="8">
    <source>
        <dbReference type="ARBA" id="ARBA00022801"/>
    </source>
</evidence>
<dbReference type="GO" id="GO:0006284">
    <property type="term" value="P:base-excision repair"/>
    <property type="evidence" value="ECO:0007669"/>
    <property type="project" value="InterPro"/>
</dbReference>
<evidence type="ECO:0000256" key="16">
    <source>
        <dbReference type="PROSITE-ProRule" id="PRU00391"/>
    </source>
</evidence>
<dbReference type="Pfam" id="PF01149">
    <property type="entry name" value="Fapy_DNA_glyco"/>
    <property type="match status" value="1"/>
</dbReference>
<feature type="domain" description="FPG-type" evidence="17">
    <location>
        <begin position="253"/>
        <end position="289"/>
    </location>
</feature>
<comment type="catalytic activity">
    <reaction evidence="1">
        <text>Hydrolysis of DNA containing ring-opened 7-methylguanine residues, releasing 2,6-diamino-4-hydroxy-5-(N-methyl)formamidopyrimidine.</text>
        <dbReference type="EC" id="3.2.2.23"/>
    </reaction>
</comment>
<keyword evidence="10" id="KW-0238">DNA-binding</keyword>
<dbReference type="PROSITE" id="PS51068">
    <property type="entry name" value="FPG_CAT"/>
    <property type="match status" value="1"/>
</dbReference>
<dbReference type="GO" id="GO:0034039">
    <property type="term" value="F:8-oxo-7,8-dihydroguanine DNA N-glycosylase activity"/>
    <property type="evidence" value="ECO:0007669"/>
    <property type="project" value="TreeGrafter"/>
</dbReference>
<dbReference type="Proteomes" id="UP000176355">
    <property type="component" value="Unassembled WGS sequence"/>
</dbReference>
<comment type="subunit">
    <text evidence="4">Monomer.</text>
</comment>
<proteinExistence type="inferred from homology"/>
<accession>A0A1G2P6R2</accession>
<keyword evidence="7 16" id="KW-0863">Zinc-finger</keyword>
<comment type="cofactor">
    <cofactor evidence="2">
        <name>Zn(2+)</name>
        <dbReference type="ChEBI" id="CHEBI:29105"/>
    </cofactor>
</comment>
<organism evidence="19 20">
    <name type="scientific">Candidatus Taylorbacteria bacterium RIFCSPLOWO2_12_FULL_44_15c</name>
    <dbReference type="NCBI Taxonomy" id="1802333"/>
    <lineage>
        <taxon>Bacteria</taxon>
        <taxon>Candidatus Tayloriibacteriota</taxon>
    </lineage>
</organism>
<dbReference type="Pfam" id="PF06831">
    <property type="entry name" value="H2TH"/>
    <property type="match status" value="1"/>
</dbReference>
<dbReference type="InterPro" id="IPR020629">
    <property type="entry name" value="FPG_Glyclase"/>
</dbReference>
<dbReference type="InterPro" id="IPR012319">
    <property type="entry name" value="FPG_cat"/>
</dbReference>
<gene>
    <name evidence="19" type="ORF">A3G03_00555</name>
</gene>
<dbReference type="InterPro" id="IPR010979">
    <property type="entry name" value="Ribosomal_uS13-like_H2TH"/>
</dbReference>
<sequence length="291" mass="33507">MPELPEVQTTVNGLNRYVRGLVIKDVWTDYYSEFHVGKPNIKDKKFFRKFRVAVIGKKILSASRRGKNVLIHLSGEQTILVHMKLTGSLLYGTYKKISNENKNKFIHVIFNLSNGKDLALSDLRKFAKVTLVDTDKLEKSPDLKNLGPEPLAPDFTWEKFKERLFKKPNGKIKRVLMDQTIIAGIGNIYSDEILWHISVHPLQKVEKIPPAKIKKMYGAMRKILRYSIKIGGDSESDYRNILGQRGRFQNKTRAYGREGEHCSKPNCRGIIKRIKIASRSAHFCPVHQKKY</sequence>
<dbReference type="Gene3D" id="1.10.8.50">
    <property type="match status" value="1"/>
</dbReference>
<evidence type="ECO:0000313" key="19">
    <source>
        <dbReference type="EMBL" id="OHA44034.1"/>
    </source>
</evidence>
<evidence type="ECO:0000256" key="3">
    <source>
        <dbReference type="ARBA" id="ARBA00009409"/>
    </source>
</evidence>
<dbReference type="SUPFAM" id="SSF57716">
    <property type="entry name" value="Glucocorticoid receptor-like (DNA-binding domain)"/>
    <property type="match status" value="1"/>
</dbReference>
<dbReference type="FunFam" id="1.10.8.50:FF:000003">
    <property type="entry name" value="Formamidopyrimidine-DNA glycosylase"/>
    <property type="match status" value="1"/>
</dbReference>
<dbReference type="PANTHER" id="PTHR22993:SF9">
    <property type="entry name" value="FORMAMIDOPYRIMIDINE-DNA GLYCOSYLASE"/>
    <property type="match status" value="1"/>
</dbReference>
<dbReference type="CDD" id="cd08966">
    <property type="entry name" value="EcFpg-like_N"/>
    <property type="match status" value="1"/>
</dbReference>
<dbReference type="SMART" id="SM00898">
    <property type="entry name" value="Fapy_DNA_glyco"/>
    <property type="match status" value="1"/>
</dbReference>
<comment type="catalytic activity">
    <reaction evidence="15">
        <text>2'-deoxyribonucleotide-(2'-deoxyribose 5'-phosphate)-2'-deoxyribonucleotide-DNA = a 3'-end 2'-deoxyribonucleotide-(2,3-dehydro-2,3-deoxyribose 5'-phosphate)-DNA + a 5'-end 5'-phospho-2'-deoxyribonucleoside-DNA + H(+)</text>
        <dbReference type="Rhea" id="RHEA:66592"/>
        <dbReference type="Rhea" id="RHEA-COMP:13180"/>
        <dbReference type="Rhea" id="RHEA-COMP:16897"/>
        <dbReference type="Rhea" id="RHEA-COMP:17067"/>
        <dbReference type="ChEBI" id="CHEBI:15378"/>
        <dbReference type="ChEBI" id="CHEBI:136412"/>
        <dbReference type="ChEBI" id="CHEBI:157695"/>
        <dbReference type="ChEBI" id="CHEBI:167181"/>
        <dbReference type="EC" id="4.2.99.18"/>
    </reaction>
</comment>
<evidence type="ECO:0000256" key="7">
    <source>
        <dbReference type="ARBA" id="ARBA00022771"/>
    </source>
</evidence>
<evidence type="ECO:0000256" key="11">
    <source>
        <dbReference type="ARBA" id="ARBA00023204"/>
    </source>
</evidence>
<evidence type="ECO:0000259" key="17">
    <source>
        <dbReference type="PROSITE" id="PS51066"/>
    </source>
</evidence>
<keyword evidence="12" id="KW-0456">Lyase</keyword>
<keyword evidence="5" id="KW-0479">Metal-binding</keyword>
<comment type="caution">
    <text evidence="19">The sequence shown here is derived from an EMBL/GenBank/DDBJ whole genome shotgun (WGS) entry which is preliminary data.</text>
</comment>
<keyword evidence="9" id="KW-0862">Zinc</keyword>
<keyword evidence="8" id="KW-0378">Hydrolase</keyword>